<accession>A0ABN1UDE7</accession>
<evidence type="ECO:0000256" key="3">
    <source>
        <dbReference type="ARBA" id="ARBA00022842"/>
    </source>
</evidence>
<keyword evidence="2" id="KW-0378">Hydrolase</keyword>
<organism evidence="4 5">
    <name type="scientific">Nocardioides aquiterrae</name>
    <dbReference type="NCBI Taxonomy" id="203799"/>
    <lineage>
        <taxon>Bacteria</taxon>
        <taxon>Bacillati</taxon>
        <taxon>Actinomycetota</taxon>
        <taxon>Actinomycetes</taxon>
        <taxon>Propionibacteriales</taxon>
        <taxon>Nocardioidaceae</taxon>
        <taxon>Nocardioides</taxon>
    </lineage>
</organism>
<evidence type="ECO:0000313" key="5">
    <source>
        <dbReference type="Proteomes" id="UP001499979"/>
    </source>
</evidence>
<dbReference type="Proteomes" id="UP001499979">
    <property type="component" value="Unassembled WGS sequence"/>
</dbReference>
<dbReference type="Pfam" id="PF00702">
    <property type="entry name" value="Hydrolase"/>
    <property type="match status" value="1"/>
</dbReference>
<gene>
    <name evidence="4" type="ORF">GCM10009606_23250</name>
</gene>
<dbReference type="EMBL" id="BAAAJE010000009">
    <property type="protein sequence ID" value="GAA1143110.1"/>
    <property type="molecule type" value="Genomic_DNA"/>
</dbReference>
<dbReference type="InterPro" id="IPR051400">
    <property type="entry name" value="HAD-like_hydrolase"/>
</dbReference>
<comment type="caution">
    <text evidence="4">The sequence shown here is derived from an EMBL/GenBank/DDBJ whole genome shotgun (WGS) entry which is preliminary data.</text>
</comment>
<keyword evidence="5" id="KW-1185">Reference proteome</keyword>
<dbReference type="InterPro" id="IPR036412">
    <property type="entry name" value="HAD-like_sf"/>
</dbReference>
<evidence type="ECO:0000256" key="2">
    <source>
        <dbReference type="ARBA" id="ARBA00022801"/>
    </source>
</evidence>
<dbReference type="InterPro" id="IPR006439">
    <property type="entry name" value="HAD-SF_hydro_IA"/>
</dbReference>
<name>A0ABN1UDE7_9ACTN</name>
<evidence type="ECO:0008006" key="6">
    <source>
        <dbReference type="Google" id="ProtNLM"/>
    </source>
</evidence>
<reference evidence="4 5" key="1">
    <citation type="journal article" date="2019" name="Int. J. Syst. Evol. Microbiol.">
        <title>The Global Catalogue of Microorganisms (GCM) 10K type strain sequencing project: providing services to taxonomists for standard genome sequencing and annotation.</title>
        <authorList>
            <consortium name="The Broad Institute Genomics Platform"/>
            <consortium name="The Broad Institute Genome Sequencing Center for Infectious Disease"/>
            <person name="Wu L."/>
            <person name="Ma J."/>
        </authorList>
    </citation>
    <scope>NUCLEOTIDE SEQUENCE [LARGE SCALE GENOMIC DNA]</scope>
    <source>
        <strain evidence="4 5">JCM 11813</strain>
    </source>
</reference>
<dbReference type="NCBIfam" id="TIGR01549">
    <property type="entry name" value="HAD-SF-IA-v1"/>
    <property type="match status" value="1"/>
</dbReference>
<sequence>MREFLAPQVFSDSEADDAFAEYWAAYVEAWRPFPDAVPALRRALGQGLAVGILTNGDAADQRRKVRATGLGELGIPVFASSELPAAKPDPRAFAAACAALGAAPGECLMIGDSLENDIAGAQNAAMPAILLDRYGRHRGVSVQRVTSLDELRFDGPDR</sequence>
<dbReference type="SUPFAM" id="SSF56784">
    <property type="entry name" value="HAD-like"/>
    <property type="match status" value="1"/>
</dbReference>
<dbReference type="PANTHER" id="PTHR46470:SF4">
    <property type="entry name" value="5-AMINO-6-(5-PHOSPHO-D-RIBITYLAMINO)URACIL PHOSPHATASE YIGB"/>
    <property type="match status" value="1"/>
</dbReference>
<dbReference type="NCBIfam" id="TIGR01509">
    <property type="entry name" value="HAD-SF-IA-v3"/>
    <property type="match status" value="1"/>
</dbReference>
<dbReference type="Gene3D" id="3.40.50.1000">
    <property type="entry name" value="HAD superfamily/HAD-like"/>
    <property type="match status" value="1"/>
</dbReference>
<evidence type="ECO:0000256" key="1">
    <source>
        <dbReference type="ARBA" id="ARBA00001946"/>
    </source>
</evidence>
<keyword evidence="3" id="KW-0460">Magnesium</keyword>
<comment type="cofactor">
    <cofactor evidence="1">
        <name>Mg(2+)</name>
        <dbReference type="ChEBI" id="CHEBI:18420"/>
    </cofactor>
</comment>
<dbReference type="PANTHER" id="PTHR46470">
    <property type="entry name" value="N-ACYLNEURAMINATE-9-PHOSPHATASE"/>
    <property type="match status" value="1"/>
</dbReference>
<evidence type="ECO:0000313" key="4">
    <source>
        <dbReference type="EMBL" id="GAA1143110.1"/>
    </source>
</evidence>
<protein>
    <recommendedName>
        <fullName evidence="6">HAD family hydrolase</fullName>
    </recommendedName>
</protein>
<dbReference type="InterPro" id="IPR023214">
    <property type="entry name" value="HAD_sf"/>
</dbReference>
<proteinExistence type="predicted"/>